<dbReference type="STRING" id="400682.A0A1X7TJE3"/>
<evidence type="ECO:0000256" key="7">
    <source>
        <dbReference type="PIRSR" id="PIRSR628651-51"/>
    </source>
</evidence>
<dbReference type="eggNOG" id="KOG1973">
    <property type="taxonomic scope" value="Eukaryota"/>
</dbReference>
<evidence type="ECO:0000256" key="2">
    <source>
        <dbReference type="ARBA" id="ARBA00010210"/>
    </source>
</evidence>
<dbReference type="InterPro" id="IPR028651">
    <property type="entry name" value="ING_fam"/>
</dbReference>
<organism evidence="10">
    <name type="scientific">Amphimedon queenslandica</name>
    <name type="common">Sponge</name>
    <dbReference type="NCBI Taxonomy" id="400682"/>
    <lineage>
        <taxon>Eukaryota</taxon>
        <taxon>Metazoa</taxon>
        <taxon>Porifera</taxon>
        <taxon>Demospongiae</taxon>
        <taxon>Heteroscleromorpha</taxon>
        <taxon>Haplosclerida</taxon>
        <taxon>Niphatidae</taxon>
        <taxon>Amphimedon</taxon>
    </lineage>
</organism>
<feature type="binding site" evidence="7">
    <location>
        <position position="77"/>
    </location>
    <ligand>
        <name>Zn(2+)</name>
        <dbReference type="ChEBI" id="CHEBI:29105"/>
        <label>1</label>
    </ligand>
</feature>
<evidence type="ECO:0000259" key="9">
    <source>
        <dbReference type="SMART" id="SM00249"/>
    </source>
</evidence>
<dbReference type="InterPro" id="IPR001965">
    <property type="entry name" value="Znf_PHD"/>
</dbReference>
<feature type="binding site" evidence="7">
    <location>
        <position position="120"/>
    </location>
    <ligand>
        <name>Zn(2+)</name>
        <dbReference type="ChEBI" id="CHEBI:29105"/>
        <label>2</label>
    </ligand>
</feature>
<feature type="region of interest" description="Disordered" evidence="8">
    <location>
        <begin position="24"/>
        <end position="50"/>
    </location>
</feature>
<keyword evidence="6" id="KW-0539">Nucleus</keyword>
<name>A0A1X7TJE3_AMPQE</name>
<dbReference type="OrthoDB" id="10043687at2759"/>
<dbReference type="Gene3D" id="3.30.40.10">
    <property type="entry name" value="Zinc/RING finger domain, C3HC4 (zinc finger)"/>
    <property type="match status" value="1"/>
</dbReference>
<protein>
    <recommendedName>
        <fullName evidence="9">Zinc finger PHD-type domain-containing protein</fullName>
    </recommendedName>
</protein>
<dbReference type="SUPFAM" id="SSF57903">
    <property type="entry name" value="FYVE/PHD zinc finger"/>
    <property type="match status" value="1"/>
</dbReference>
<evidence type="ECO:0000313" key="10">
    <source>
        <dbReference type="EnsemblMetazoa" id="Aqu2.1.14949_001"/>
    </source>
</evidence>
<dbReference type="InterPro" id="IPR013083">
    <property type="entry name" value="Znf_RING/FYVE/PHD"/>
</dbReference>
<evidence type="ECO:0000256" key="6">
    <source>
        <dbReference type="ARBA" id="ARBA00023242"/>
    </source>
</evidence>
<feature type="binding site" evidence="7">
    <location>
        <position position="88"/>
    </location>
    <ligand>
        <name>Zn(2+)</name>
        <dbReference type="ChEBI" id="CHEBI:29105"/>
        <label>2</label>
    </ligand>
</feature>
<keyword evidence="3 7" id="KW-0479">Metal-binding</keyword>
<feature type="binding site" evidence="7">
    <location>
        <position position="116"/>
    </location>
    <ligand>
        <name>Zn(2+)</name>
        <dbReference type="ChEBI" id="CHEBI:29105"/>
        <label>2</label>
    </ligand>
</feature>
<feature type="binding site" evidence="7">
    <location>
        <position position="93"/>
    </location>
    <ligand>
        <name>Zn(2+)</name>
        <dbReference type="ChEBI" id="CHEBI:29105"/>
        <label>2</label>
    </ligand>
</feature>
<dbReference type="AlphaFoldDB" id="A0A1X7TJE3"/>
<dbReference type="InterPro" id="IPR011011">
    <property type="entry name" value="Znf_FYVE_PHD"/>
</dbReference>
<dbReference type="GO" id="GO:0008270">
    <property type="term" value="F:zinc ion binding"/>
    <property type="evidence" value="ECO:0007669"/>
    <property type="project" value="UniProtKB-KW"/>
</dbReference>
<accession>A0A1X7TJE3</accession>
<dbReference type="EnsemblMetazoa" id="Aqu2.1.14949_001">
    <property type="protein sequence ID" value="Aqu2.1.14949_001"/>
    <property type="gene ID" value="Aqu2.1.14949"/>
</dbReference>
<feature type="binding site" evidence="7">
    <location>
        <position position="100"/>
    </location>
    <ligand>
        <name>Zn(2+)</name>
        <dbReference type="ChEBI" id="CHEBI:29105"/>
        <label>1</label>
    </ligand>
</feature>
<reference evidence="10" key="1">
    <citation type="submission" date="2017-05" db="UniProtKB">
        <authorList>
            <consortium name="EnsemblMetazoa"/>
        </authorList>
    </citation>
    <scope>IDENTIFICATION</scope>
</reference>
<dbReference type="GO" id="GO:0005634">
    <property type="term" value="C:nucleus"/>
    <property type="evidence" value="ECO:0007669"/>
    <property type="project" value="UniProtKB-SubCell"/>
</dbReference>
<keyword evidence="5 7" id="KW-0862">Zinc</keyword>
<sequence>NSSCKPSCTSSGRVRRSCRTIDTPSACDSSPLNSKPGYTRGGKTTNASNSSVISRCSSLSSLSDTDNVDDEKGYCFCGGKDEGQMVYCENKNCRNGQWFHFKCVKMKTAPRGLWFCSNTCNEEFQCH</sequence>
<feature type="binding site" evidence="7">
    <location>
        <position position="75"/>
    </location>
    <ligand>
        <name>Zn(2+)</name>
        <dbReference type="ChEBI" id="CHEBI:29105"/>
        <label>1</label>
    </ligand>
</feature>
<feature type="binding site" evidence="7">
    <location>
        <position position="103"/>
    </location>
    <ligand>
        <name>Zn(2+)</name>
        <dbReference type="ChEBI" id="CHEBI:29105"/>
        <label>1</label>
    </ligand>
</feature>
<keyword evidence="4" id="KW-0863">Zinc-finger</keyword>
<evidence type="ECO:0000256" key="8">
    <source>
        <dbReference type="SAM" id="MobiDB-lite"/>
    </source>
</evidence>
<feature type="compositionally biased region" description="Polar residues" evidence="8">
    <location>
        <begin position="24"/>
        <end position="33"/>
    </location>
</feature>
<evidence type="ECO:0000256" key="3">
    <source>
        <dbReference type="ARBA" id="ARBA00022723"/>
    </source>
</evidence>
<evidence type="ECO:0000256" key="1">
    <source>
        <dbReference type="ARBA" id="ARBA00004123"/>
    </source>
</evidence>
<dbReference type="SMART" id="SM00249">
    <property type="entry name" value="PHD"/>
    <property type="match status" value="1"/>
</dbReference>
<evidence type="ECO:0000256" key="5">
    <source>
        <dbReference type="ARBA" id="ARBA00022833"/>
    </source>
</evidence>
<comment type="subcellular location">
    <subcellularLocation>
        <location evidence="1">Nucleus</location>
    </subcellularLocation>
</comment>
<evidence type="ECO:0000256" key="4">
    <source>
        <dbReference type="ARBA" id="ARBA00022771"/>
    </source>
</evidence>
<proteinExistence type="inferred from homology"/>
<feature type="domain" description="Zinc finger PHD-type" evidence="9">
    <location>
        <begin position="74"/>
        <end position="120"/>
    </location>
</feature>
<dbReference type="PANTHER" id="PTHR10333">
    <property type="entry name" value="INHIBITOR OF GROWTH PROTEIN"/>
    <property type="match status" value="1"/>
</dbReference>
<dbReference type="InParanoid" id="A0A1X7TJE3"/>
<comment type="similarity">
    <text evidence="2">Belongs to the ING family.</text>
</comment>